<dbReference type="Proteomes" id="UP001571476">
    <property type="component" value="Unassembled WGS sequence"/>
</dbReference>
<organism evidence="2 3">
    <name type="scientific">Streptomyces aureus</name>
    <dbReference type="NCBI Taxonomy" id="193461"/>
    <lineage>
        <taxon>Bacteria</taxon>
        <taxon>Bacillati</taxon>
        <taxon>Actinomycetota</taxon>
        <taxon>Actinomycetes</taxon>
        <taxon>Kitasatosporales</taxon>
        <taxon>Streptomycetaceae</taxon>
        <taxon>Streptomyces</taxon>
    </lineage>
</organism>
<dbReference type="EMBL" id="JBGOSP010000015">
    <property type="protein sequence ID" value="MFA3840043.1"/>
    <property type="molecule type" value="Genomic_DNA"/>
</dbReference>
<gene>
    <name evidence="2" type="ORF">ACEG43_28335</name>
</gene>
<protein>
    <recommendedName>
        <fullName evidence="4">Secreted protein</fullName>
    </recommendedName>
</protein>
<evidence type="ECO:0000313" key="3">
    <source>
        <dbReference type="Proteomes" id="UP001571476"/>
    </source>
</evidence>
<accession>A0ABV4SSS9</accession>
<dbReference type="RefSeq" id="WP_372564709.1">
    <property type="nucleotide sequence ID" value="NZ_JBGOSP010000015.1"/>
</dbReference>
<feature type="region of interest" description="Disordered" evidence="1">
    <location>
        <begin position="28"/>
        <end position="50"/>
    </location>
</feature>
<comment type="caution">
    <text evidence="2">The sequence shown here is derived from an EMBL/GenBank/DDBJ whole genome shotgun (WGS) entry which is preliminary data.</text>
</comment>
<evidence type="ECO:0008006" key="4">
    <source>
        <dbReference type="Google" id="ProtNLM"/>
    </source>
</evidence>
<keyword evidence="3" id="KW-1185">Reference proteome</keyword>
<sequence>MLDHTVRFLAWVLRLCSPPPRGRHRLGIRSSLLAPPPPSHTERLDGAASALVRPYVPTHDERHRQRQRRRTLHLATLGVDVGPHPHLIHGGAR</sequence>
<proteinExistence type="predicted"/>
<evidence type="ECO:0000313" key="2">
    <source>
        <dbReference type="EMBL" id="MFA3840043.1"/>
    </source>
</evidence>
<name>A0ABV4SSS9_9ACTN</name>
<reference evidence="2 3" key="1">
    <citation type="submission" date="2024-08" db="EMBL/GenBank/DDBJ databases">
        <title>Genome sequence of Streptomyces aureus CACIA-1.46HGO.</title>
        <authorList>
            <person name="Evangelista-Martinez Z."/>
        </authorList>
    </citation>
    <scope>NUCLEOTIDE SEQUENCE [LARGE SCALE GENOMIC DNA]</scope>
    <source>
        <strain evidence="2 3">CACIA-1.46HGO</strain>
    </source>
</reference>
<evidence type="ECO:0000256" key="1">
    <source>
        <dbReference type="SAM" id="MobiDB-lite"/>
    </source>
</evidence>